<dbReference type="AlphaFoldDB" id="A0A6S6T302"/>
<organism evidence="1">
    <name type="scientific">uncultured Sulfurovum sp</name>
    <dbReference type="NCBI Taxonomy" id="269237"/>
    <lineage>
        <taxon>Bacteria</taxon>
        <taxon>Pseudomonadati</taxon>
        <taxon>Campylobacterota</taxon>
        <taxon>Epsilonproteobacteria</taxon>
        <taxon>Campylobacterales</taxon>
        <taxon>Sulfurovaceae</taxon>
        <taxon>Sulfurovum</taxon>
        <taxon>environmental samples</taxon>
    </lineage>
</organism>
<proteinExistence type="predicted"/>
<sequence>MAKRPIFITSKNKPFFEEKTIDFQFFNGFSLTQKAKSIISLHQSAKTLGIEKVLEVSSKSDSKMGWALSAFNLLIDFNGDKKISLECAFQGSKVFEGNIQYKDIYHKTSLEAKKDPRLKSSGAIIGFEFEGIFWKNEPKTAFYDWMYIQALYQNNLAVIYELCTYKAFSDIEFNPNKSINCQARTCAILVSLIEQNQLQEALSSKERFIEMVYPKAFVQSGLF</sequence>
<dbReference type="Pfam" id="PF22397">
    <property type="entry name" value="NADAR-DarT1"/>
    <property type="match status" value="1"/>
</dbReference>
<reference evidence="1" key="1">
    <citation type="submission" date="2020-01" db="EMBL/GenBank/DDBJ databases">
        <authorList>
            <person name="Meier V. D."/>
            <person name="Meier V D."/>
        </authorList>
    </citation>
    <scope>NUCLEOTIDE SEQUENCE</scope>
    <source>
        <strain evidence="1">HLG_WM_MAG_04</strain>
    </source>
</reference>
<protein>
    <submittedName>
        <fullName evidence="1">Uncharacterized protein</fullName>
    </submittedName>
</protein>
<name>A0A6S6T302_9BACT</name>
<dbReference type="InterPro" id="IPR053913">
    <property type="entry name" value="NADAR-DarT1"/>
</dbReference>
<dbReference type="EMBL" id="CACVAX010000023">
    <property type="protein sequence ID" value="CAA6809513.1"/>
    <property type="molecule type" value="Genomic_DNA"/>
</dbReference>
<accession>A0A6S6T302</accession>
<gene>
    <name evidence="1" type="ORF">HELGO_WM16458</name>
</gene>
<evidence type="ECO:0000313" key="1">
    <source>
        <dbReference type="EMBL" id="CAA6809513.1"/>
    </source>
</evidence>